<dbReference type="AlphaFoldDB" id="A0AAV5SMG6"/>
<comment type="caution">
    <text evidence="3">The sequence shown here is derived from an EMBL/GenBank/DDBJ whole genome shotgun (WGS) entry which is preliminary data.</text>
</comment>
<dbReference type="GO" id="GO:0003729">
    <property type="term" value="F:mRNA binding"/>
    <property type="evidence" value="ECO:0007669"/>
    <property type="project" value="TreeGrafter"/>
</dbReference>
<dbReference type="InterPro" id="IPR025715">
    <property type="entry name" value="FoP_C"/>
</dbReference>
<gene>
    <name evidence="3" type="ORF">PENTCL1PPCAC_2971</name>
</gene>
<keyword evidence="4" id="KW-1185">Reference proteome</keyword>
<dbReference type="GO" id="GO:0005634">
    <property type="term" value="C:nucleus"/>
    <property type="evidence" value="ECO:0007669"/>
    <property type="project" value="TreeGrafter"/>
</dbReference>
<organism evidence="3 4">
    <name type="scientific">Pristionchus entomophagus</name>
    <dbReference type="NCBI Taxonomy" id="358040"/>
    <lineage>
        <taxon>Eukaryota</taxon>
        <taxon>Metazoa</taxon>
        <taxon>Ecdysozoa</taxon>
        <taxon>Nematoda</taxon>
        <taxon>Chromadorea</taxon>
        <taxon>Rhabditida</taxon>
        <taxon>Rhabditina</taxon>
        <taxon>Diplogasteromorpha</taxon>
        <taxon>Diplogasteroidea</taxon>
        <taxon>Neodiplogasteridae</taxon>
        <taxon>Pristionchus</taxon>
    </lineage>
</organism>
<dbReference type="InterPro" id="IPR000504">
    <property type="entry name" value="RRM_dom"/>
</dbReference>
<dbReference type="PANTHER" id="PTHR19965">
    <property type="entry name" value="RNA AND EXPORT FACTOR BINDING PROTEIN"/>
    <property type="match status" value="1"/>
</dbReference>
<dbReference type="InterPro" id="IPR012677">
    <property type="entry name" value="Nucleotide-bd_a/b_plait_sf"/>
</dbReference>
<evidence type="ECO:0000259" key="2">
    <source>
        <dbReference type="SMART" id="SM01218"/>
    </source>
</evidence>
<dbReference type="SUPFAM" id="SSF54928">
    <property type="entry name" value="RNA-binding domain, RBD"/>
    <property type="match status" value="1"/>
</dbReference>
<dbReference type="InterPro" id="IPR051229">
    <property type="entry name" value="ALYREF_mRNA_export"/>
</dbReference>
<dbReference type="GO" id="GO:0006406">
    <property type="term" value="P:mRNA export from nucleus"/>
    <property type="evidence" value="ECO:0007669"/>
    <property type="project" value="TreeGrafter"/>
</dbReference>
<name>A0AAV5SMG6_9BILA</name>
<sequence length="200" mass="21653">VNISNLAPSVLTADLEELFSSYSIDSASVHYGEKGNHLGTGEIVMKKKDAQRALTDLTGIAIDGSRIILAIVEGGVGSSIFNRVQMVKKVGRGGIQKKRSVNTGTSHTSIQLVKKVGRGGIQNKRSIVSGPLKRRSIKKSIGGKYHPLDRSDEVTPVKATRGKGGRRVNKPKTEKELDAELESYMKKQTMEALLSIVQDN</sequence>
<keyword evidence="1" id="KW-0694">RNA-binding</keyword>
<evidence type="ECO:0000256" key="1">
    <source>
        <dbReference type="ARBA" id="ARBA00022884"/>
    </source>
</evidence>
<dbReference type="PANTHER" id="PTHR19965:SF82">
    <property type="entry name" value="THO COMPLEX SUBUNIT 4"/>
    <property type="match status" value="1"/>
</dbReference>
<reference evidence="3" key="1">
    <citation type="submission" date="2023-10" db="EMBL/GenBank/DDBJ databases">
        <title>Genome assembly of Pristionchus species.</title>
        <authorList>
            <person name="Yoshida K."/>
            <person name="Sommer R.J."/>
        </authorList>
    </citation>
    <scope>NUCLEOTIDE SEQUENCE</scope>
    <source>
        <strain evidence="3">RS0144</strain>
    </source>
</reference>
<accession>A0AAV5SMG6</accession>
<dbReference type="EMBL" id="BTSX01000001">
    <property type="protein sequence ID" value="GMS80796.1"/>
    <property type="molecule type" value="Genomic_DNA"/>
</dbReference>
<dbReference type="Pfam" id="PF00076">
    <property type="entry name" value="RRM_1"/>
    <property type="match status" value="1"/>
</dbReference>
<evidence type="ECO:0000313" key="4">
    <source>
        <dbReference type="Proteomes" id="UP001432027"/>
    </source>
</evidence>
<feature type="non-terminal residue" evidence="3">
    <location>
        <position position="1"/>
    </location>
</feature>
<dbReference type="SMART" id="SM01218">
    <property type="entry name" value="FoP_duplication"/>
    <property type="match status" value="1"/>
</dbReference>
<proteinExistence type="predicted"/>
<dbReference type="InterPro" id="IPR035979">
    <property type="entry name" value="RBD_domain_sf"/>
</dbReference>
<protein>
    <recommendedName>
        <fullName evidence="2">Chromatin target of PRMT1 protein C-terminal domain-containing protein</fullName>
    </recommendedName>
</protein>
<evidence type="ECO:0000313" key="3">
    <source>
        <dbReference type="EMBL" id="GMS80796.1"/>
    </source>
</evidence>
<feature type="domain" description="Chromatin target of PRMT1 protein C-terminal" evidence="2">
    <location>
        <begin position="117"/>
        <end position="192"/>
    </location>
</feature>
<dbReference type="Gene3D" id="3.30.70.330">
    <property type="match status" value="1"/>
</dbReference>
<dbReference type="Proteomes" id="UP001432027">
    <property type="component" value="Unassembled WGS sequence"/>
</dbReference>